<evidence type="ECO:0000256" key="2">
    <source>
        <dbReference type="ARBA" id="ARBA00023015"/>
    </source>
</evidence>
<dbReference type="GO" id="GO:0003700">
    <property type="term" value="F:DNA-binding transcription factor activity"/>
    <property type="evidence" value="ECO:0007669"/>
    <property type="project" value="InterPro"/>
</dbReference>
<evidence type="ECO:0000313" key="8">
    <source>
        <dbReference type="Proteomes" id="UP001369815"/>
    </source>
</evidence>
<keyword evidence="2" id="KW-0805">Transcription regulation</keyword>
<organism evidence="7 8">
    <name type="scientific">Daldinia eschscholtzii</name>
    <dbReference type="NCBI Taxonomy" id="292717"/>
    <lineage>
        <taxon>Eukaryota</taxon>
        <taxon>Fungi</taxon>
        <taxon>Dikarya</taxon>
        <taxon>Ascomycota</taxon>
        <taxon>Pezizomycotina</taxon>
        <taxon>Sordariomycetes</taxon>
        <taxon>Xylariomycetidae</taxon>
        <taxon>Xylariales</taxon>
        <taxon>Hypoxylaceae</taxon>
        <taxon>Daldinia</taxon>
    </lineage>
</organism>
<keyword evidence="4" id="KW-0539">Nucleus</keyword>
<dbReference type="SUPFAM" id="SSF57959">
    <property type="entry name" value="Leucine zipper domain"/>
    <property type="match status" value="1"/>
</dbReference>
<dbReference type="Gene3D" id="1.20.5.170">
    <property type="match status" value="1"/>
</dbReference>
<gene>
    <name evidence="7" type="ORF">Daesc_007819</name>
</gene>
<dbReference type="AlphaFoldDB" id="A0AAX6MF11"/>
<keyword evidence="3" id="KW-0804">Transcription</keyword>
<sequence>MEFLDGSSEYQQATNGDNLCIDQDSLADTGYIAGSDLPRYLTLPIDPNYQQIVSAPEDRNNAIQTSQLENDNGKYDGDTILKKDYKKPAVTTSRRSSRSSNKLTSDESGIDKRERNRMAASKCRKKQKLAHSELQEKARLMNEQHNYLIAHKASLESEMINLKNELLMHGSCGCEPISDYLMQAARKFVKGREEGVQGMQQKTTDELSERLPSSTAREPCIL</sequence>
<feature type="region of interest" description="Disordered" evidence="5">
    <location>
        <begin position="65"/>
        <end position="128"/>
    </location>
</feature>
<dbReference type="CDD" id="cd14687">
    <property type="entry name" value="bZIP_ATF2"/>
    <property type="match status" value="1"/>
</dbReference>
<dbReference type="PANTHER" id="PTHR19304">
    <property type="entry name" value="CYCLIC-AMP RESPONSE ELEMENT BINDING PROTEIN"/>
    <property type="match status" value="1"/>
</dbReference>
<dbReference type="InterPro" id="IPR004827">
    <property type="entry name" value="bZIP"/>
</dbReference>
<dbReference type="InterPro" id="IPR046347">
    <property type="entry name" value="bZIP_sf"/>
</dbReference>
<reference evidence="7 8" key="1">
    <citation type="journal article" date="2024" name="Front Chem Biol">
        <title>Unveiling the potential of Daldinia eschscholtzii MFLUCC 19-0629 through bioactivity and bioinformatics studies for enhanced sustainable agriculture production.</title>
        <authorList>
            <person name="Brooks S."/>
            <person name="Weaver J.A."/>
            <person name="Klomchit A."/>
            <person name="Alharthi S.A."/>
            <person name="Onlamun T."/>
            <person name="Nurani R."/>
            <person name="Vong T.K."/>
            <person name="Alberti F."/>
            <person name="Greco C."/>
        </authorList>
    </citation>
    <scope>NUCLEOTIDE SEQUENCE [LARGE SCALE GENOMIC DNA]</scope>
    <source>
        <strain evidence="7">MFLUCC 19-0629</strain>
    </source>
</reference>
<keyword evidence="8" id="KW-1185">Reference proteome</keyword>
<accession>A0AAX6MF11</accession>
<evidence type="ECO:0000313" key="7">
    <source>
        <dbReference type="EMBL" id="KAK6951288.1"/>
    </source>
</evidence>
<protein>
    <recommendedName>
        <fullName evidence="6">BZIP domain-containing protein</fullName>
    </recommendedName>
</protein>
<evidence type="ECO:0000256" key="5">
    <source>
        <dbReference type="SAM" id="MobiDB-lite"/>
    </source>
</evidence>
<dbReference type="SMART" id="SM00338">
    <property type="entry name" value="BRLZ"/>
    <property type="match status" value="1"/>
</dbReference>
<dbReference type="Proteomes" id="UP001369815">
    <property type="component" value="Unassembled WGS sequence"/>
</dbReference>
<comment type="subcellular location">
    <subcellularLocation>
        <location evidence="1">Nucleus</location>
    </subcellularLocation>
</comment>
<evidence type="ECO:0000256" key="4">
    <source>
        <dbReference type="ARBA" id="ARBA00023242"/>
    </source>
</evidence>
<evidence type="ECO:0000259" key="6">
    <source>
        <dbReference type="PROSITE" id="PS50217"/>
    </source>
</evidence>
<dbReference type="PROSITE" id="PS00036">
    <property type="entry name" value="BZIP_BASIC"/>
    <property type="match status" value="1"/>
</dbReference>
<dbReference type="PROSITE" id="PS50217">
    <property type="entry name" value="BZIP"/>
    <property type="match status" value="1"/>
</dbReference>
<dbReference type="GO" id="GO:0005634">
    <property type="term" value="C:nucleus"/>
    <property type="evidence" value="ECO:0007669"/>
    <property type="project" value="UniProtKB-SubCell"/>
</dbReference>
<feature type="compositionally biased region" description="Basic and acidic residues" evidence="5">
    <location>
        <begin position="71"/>
        <end position="87"/>
    </location>
</feature>
<dbReference type="EMBL" id="JBANMG010000007">
    <property type="protein sequence ID" value="KAK6951288.1"/>
    <property type="molecule type" value="Genomic_DNA"/>
</dbReference>
<proteinExistence type="predicted"/>
<evidence type="ECO:0000256" key="3">
    <source>
        <dbReference type="ARBA" id="ARBA00023163"/>
    </source>
</evidence>
<dbReference type="InterPro" id="IPR051027">
    <property type="entry name" value="bZIP_transcription_factors"/>
</dbReference>
<name>A0AAX6MF11_9PEZI</name>
<feature type="domain" description="BZIP" evidence="6">
    <location>
        <begin position="106"/>
        <end position="169"/>
    </location>
</feature>
<feature type="region of interest" description="Disordered" evidence="5">
    <location>
        <begin position="195"/>
        <end position="222"/>
    </location>
</feature>
<comment type="caution">
    <text evidence="7">The sequence shown here is derived from an EMBL/GenBank/DDBJ whole genome shotgun (WGS) entry which is preliminary data.</text>
</comment>
<evidence type="ECO:0000256" key="1">
    <source>
        <dbReference type="ARBA" id="ARBA00004123"/>
    </source>
</evidence>